<dbReference type="RefSeq" id="XP_020307080.1">
    <property type="nucleotide sequence ID" value="XM_020449391.1"/>
</dbReference>
<organism evidence="1">
    <name type="scientific">Loa loa</name>
    <name type="common">Eye worm</name>
    <name type="synonym">Filaria loa</name>
    <dbReference type="NCBI Taxonomy" id="7209"/>
    <lineage>
        <taxon>Eukaryota</taxon>
        <taxon>Metazoa</taxon>
        <taxon>Ecdysozoa</taxon>
        <taxon>Nematoda</taxon>
        <taxon>Chromadorea</taxon>
        <taxon>Rhabditida</taxon>
        <taxon>Spirurina</taxon>
        <taxon>Spiruromorpha</taxon>
        <taxon>Filarioidea</taxon>
        <taxon>Onchocercidae</taxon>
        <taxon>Loa</taxon>
    </lineage>
</organism>
<dbReference type="GeneID" id="31251466"/>
<dbReference type="EMBL" id="JH712081">
    <property type="protein sequence ID" value="EJD76270.1"/>
    <property type="molecule type" value="Genomic_DNA"/>
</dbReference>
<dbReference type="AlphaFoldDB" id="A0A1S0UKP0"/>
<name>A0A1S0UKP0_LOALO</name>
<dbReference type="CTD" id="31251466"/>
<accession>A0A1S0UKP0</accession>
<dbReference type="KEGG" id="loa:LOAG_16737"/>
<dbReference type="InParanoid" id="A0A1S0UKP0"/>
<sequence>MATAICVCQLSSKQYCISDCYEKEEKSSTAGITRTDKQAILGKFQSTWKRSITKLRGNGTELLKI</sequence>
<proteinExistence type="predicted"/>
<protein>
    <submittedName>
        <fullName evidence="1">Uncharacterized protein</fullName>
    </submittedName>
</protein>
<evidence type="ECO:0000313" key="1">
    <source>
        <dbReference type="EMBL" id="EJD76270.1"/>
    </source>
</evidence>
<gene>
    <name evidence="1" type="ORF">LOAG_16737</name>
</gene>
<reference evidence="1" key="1">
    <citation type="submission" date="2012-04" db="EMBL/GenBank/DDBJ databases">
        <title>The Genome Sequence of Loa loa.</title>
        <authorList>
            <consortium name="The Broad Institute Genome Sequencing Platform"/>
            <consortium name="Broad Institute Genome Sequencing Center for Infectious Disease"/>
            <person name="Nutman T.B."/>
            <person name="Fink D.L."/>
            <person name="Russ C."/>
            <person name="Young S."/>
            <person name="Zeng Q."/>
            <person name="Gargeya S."/>
            <person name="Alvarado L."/>
            <person name="Berlin A."/>
            <person name="Chapman S.B."/>
            <person name="Chen Z."/>
            <person name="Freedman E."/>
            <person name="Gellesch M."/>
            <person name="Goldberg J."/>
            <person name="Griggs A."/>
            <person name="Gujja S."/>
            <person name="Heilman E.R."/>
            <person name="Heiman D."/>
            <person name="Howarth C."/>
            <person name="Mehta T."/>
            <person name="Neiman D."/>
            <person name="Pearson M."/>
            <person name="Roberts A."/>
            <person name="Saif S."/>
            <person name="Shea T."/>
            <person name="Shenoy N."/>
            <person name="Sisk P."/>
            <person name="Stolte C."/>
            <person name="Sykes S."/>
            <person name="White J."/>
            <person name="Yandava C."/>
            <person name="Haas B."/>
            <person name="Henn M.R."/>
            <person name="Nusbaum C."/>
            <person name="Birren B."/>
        </authorList>
    </citation>
    <scope>NUCLEOTIDE SEQUENCE [LARGE SCALE GENOMIC DNA]</scope>
</reference>